<proteinExistence type="predicted"/>
<protein>
    <submittedName>
        <fullName evidence="2">Uncharacterized protein</fullName>
    </submittedName>
</protein>
<evidence type="ECO:0000313" key="3">
    <source>
        <dbReference type="Proteomes" id="UP000008068"/>
    </source>
</evidence>
<dbReference type="AlphaFoldDB" id="G0NWD1"/>
<feature type="region of interest" description="Disordered" evidence="1">
    <location>
        <begin position="1"/>
        <end position="28"/>
    </location>
</feature>
<gene>
    <name evidence="2" type="ORF">CAEBREN_01650</name>
</gene>
<dbReference type="InParanoid" id="G0NWD1"/>
<feature type="compositionally biased region" description="Basic and acidic residues" evidence="1">
    <location>
        <begin position="1"/>
        <end position="24"/>
    </location>
</feature>
<name>G0NWD1_CAEBE</name>
<accession>G0NWD1</accession>
<reference evidence="3" key="1">
    <citation type="submission" date="2011-07" db="EMBL/GenBank/DDBJ databases">
        <authorList>
            <consortium name="Caenorhabditis brenneri Sequencing and Analysis Consortium"/>
            <person name="Wilson R.K."/>
        </authorList>
    </citation>
    <scope>NUCLEOTIDE SEQUENCE [LARGE SCALE GENOMIC DNA]</scope>
    <source>
        <strain evidence="3">PB2801</strain>
    </source>
</reference>
<evidence type="ECO:0000313" key="2">
    <source>
        <dbReference type="EMBL" id="EGT38702.1"/>
    </source>
</evidence>
<dbReference type="HOGENOM" id="CLU_2591892_0_0_1"/>
<evidence type="ECO:0000256" key="1">
    <source>
        <dbReference type="SAM" id="MobiDB-lite"/>
    </source>
</evidence>
<keyword evidence="3" id="KW-1185">Reference proteome</keyword>
<dbReference type="Proteomes" id="UP000008068">
    <property type="component" value="Unassembled WGS sequence"/>
</dbReference>
<sequence>MCDRNQQHCDDKRDHKEQGMHQDIGDLTNMFNKNDQMRQGHHEMEGNIHGLRMDQSGNSAEQKKLNQERMQGFSDKKECDGSKKCGMKDESH</sequence>
<dbReference type="EMBL" id="GL379963">
    <property type="protein sequence ID" value="EGT38702.1"/>
    <property type="molecule type" value="Genomic_DNA"/>
</dbReference>
<organism evidence="3">
    <name type="scientific">Caenorhabditis brenneri</name>
    <name type="common">Nematode worm</name>
    <dbReference type="NCBI Taxonomy" id="135651"/>
    <lineage>
        <taxon>Eukaryota</taxon>
        <taxon>Metazoa</taxon>
        <taxon>Ecdysozoa</taxon>
        <taxon>Nematoda</taxon>
        <taxon>Chromadorea</taxon>
        <taxon>Rhabditida</taxon>
        <taxon>Rhabditina</taxon>
        <taxon>Rhabditomorpha</taxon>
        <taxon>Rhabditoidea</taxon>
        <taxon>Rhabditidae</taxon>
        <taxon>Peloderinae</taxon>
        <taxon>Caenorhabditis</taxon>
    </lineage>
</organism>
<feature type="compositionally biased region" description="Basic and acidic residues" evidence="1">
    <location>
        <begin position="74"/>
        <end position="92"/>
    </location>
</feature>
<feature type="region of interest" description="Disordered" evidence="1">
    <location>
        <begin position="50"/>
        <end position="92"/>
    </location>
</feature>